<dbReference type="OrthoDB" id="4526134at2759"/>
<dbReference type="Proteomes" id="UP000242877">
    <property type="component" value="Unassembled WGS sequence"/>
</dbReference>
<sequence length="236" mass="27907">MIFLDDSSTASSEMDDIRSQLNEMTTEMAFLRQSFEHQQHQHQLPLSKIPHIDKYDGRAATYYQFETNLLAKMDVDGDAIGGQHEWVIYAFNRLTAEAAEKMSPWIRERLDRDEELDWNEFLRELCWTFNRERILQKAAYERLQTIRQDHRSVREYIWEFNEALRDSGDEGQKLSETMKMHLLERGLNEDIRKMFRGTDCFAKAEGFDDYCGTVYLTALTNAKAKASRHMKEKRSL</sequence>
<accession>A0A168CAS1</accession>
<evidence type="ECO:0000313" key="2">
    <source>
        <dbReference type="EMBL" id="KZZ96359.1"/>
    </source>
</evidence>
<proteinExistence type="predicted"/>
<evidence type="ECO:0000313" key="3">
    <source>
        <dbReference type="Proteomes" id="UP000242877"/>
    </source>
</evidence>
<feature type="domain" description="Retrotransposon gag" evidence="1">
    <location>
        <begin position="100"/>
        <end position="189"/>
    </location>
</feature>
<dbReference type="Pfam" id="PF03732">
    <property type="entry name" value="Retrotrans_gag"/>
    <property type="match status" value="1"/>
</dbReference>
<dbReference type="InterPro" id="IPR005162">
    <property type="entry name" value="Retrotrans_gag_dom"/>
</dbReference>
<evidence type="ECO:0000259" key="1">
    <source>
        <dbReference type="Pfam" id="PF03732"/>
    </source>
</evidence>
<reference evidence="2 3" key="1">
    <citation type="journal article" date="2016" name="Genome Biol. Evol.">
        <title>Divergent and convergent evolution of fungal pathogenicity.</title>
        <authorList>
            <person name="Shang Y."/>
            <person name="Xiao G."/>
            <person name="Zheng P."/>
            <person name="Cen K."/>
            <person name="Zhan S."/>
            <person name="Wang C."/>
        </authorList>
    </citation>
    <scope>NUCLEOTIDE SEQUENCE [LARGE SCALE GENOMIC DNA]</scope>
    <source>
        <strain evidence="2 3">ARSEF 7405</strain>
    </source>
</reference>
<dbReference type="AlphaFoldDB" id="A0A168CAS1"/>
<keyword evidence="3" id="KW-1185">Reference proteome</keyword>
<protein>
    <submittedName>
        <fullName evidence="2">Retrotransposon gag protein</fullName>
    </submittedName>
</protein>
<dbReference type="EMBL" id="AZGZ01000003">
    <property type="protein sequence ID" value="KZZ96359.1"/>
    <property type="molecule type" value="Genomic_DNA"/>
</dbReference>
<gene>
    <name evidence="2" type="ORF">AAP_01132</name>
</gene>
<name>A0A168CAS1_9EURO</name>
<organism evidence="2 3">
    <name type="scientific">Ascosphaera apis ARSEF 7405</name>
    <dbReference type="NCBI Taxonomy" id="392613"/>
    <lineage>
        <taxon>Eukaryota</taxon>
        <taxon>Fungi</taxon>
        <taxon>Dikarya</taxon>
        <taxon>Ascomycota</taxon>
        <taxon>Pezizomycotina</taxon>
        <taxon>Eurotiomycetes</taxon>
        <taxon>Eurotiomycetidae</taxon>
        <taxon>Onygenales</taxon>
        <taxon>Ascosphaeraceae</taxon>
        <taxon>Ascosphaera</taxon>
    </lineage>
</organism>
<comment type="caution">
    <text evidence="2">The sequence shown here is derived from an EMBL/GenBank/DDBJ whole genome shotgun (WGS) entry which is preliminary data.</text>
</comment>
<dbReference type="VEuPathDB" id="FungiDB:AAP_01132"/>